<dbReference type="AlphaFoldDB" id="A0A6J4HIW0"/>
<name>A0A6J4HIW0_9ACTN</name>
<organism evidence="1">
    <name type="scientific">uncultured Acidimicrobiales bacterium</name>
    <dbReference type="NCBI Taxonomy" id="310071"/>
    <lineage>
        <taxon>Bacteria</taxon>
        <taxon>Bacillati</taxon>
        <taxon>Actinomycetota</taxon>
        <taxon>Acidimicrobiia</taxon>
        <taxon>Acidimicrobiales</taxon>
        <taxon>environmental samples</taxon>
    </lineage>
</organism>
<evidence type="ECO:0000313" key="1">
    <source>
        <dbReference type="EMBL" id="CAA9224969.1"/>
    </source>
</evidence>
<dbReference type="EMBL" id="CADCTF010000040">
    <property type="protein sequence ID" value="CAA9224969.1"/>
    <property type="molecule type" value="Genomic_DNA"/>
</dbReference>
<accession>A0A6J4HIW0</accession>
<gene>
    <name evidence="1" type="ORF">AVDCRST_MAG50-781</name>
</gene>
<reference evidence="1" key="1">
    <citation type="submission" date="2020-02" db="EMBL/GenBank/DDBJ databases">
        <authorList>
            <person name="Meier V. D."/>
        </authorList>
    </citation>
    <scope>NUCLEOTIDE SEQUENCE</scope>
    <source>
        <strain evidence="1">AVDCRST_MAG50</strain>
    </source>
</reference>
<sequence length="66" mass="7041">MADTFTISCDDCVMQHTDVCTDCVVTYVCGRQPGDALVIDAAEARALRALNRTGLVPGLRHQCSVG</sequence>
<proteinExistence type="predicted"/>
<protein>
    <submittedName>
        <fullName evidence="1">Uncharacterized protein</fullName>
    </submittedName>
</protein>